<evidence type="ECO:0000313" key="2">
    <source>
        <dbReference type="EMBL" id="KAL0439685.1"/>
    </source>
</evidence>
<gene>
    <name evidence="2" type="ORF">Slati_2451500</name>
</gene>
<dbReference type="PROSITE" id="PS50878">
    <property type="entry name" value="RT_POL"/>
    <property type="match status" value="1"/>
</dbReference>
<protein>
    <submittedName>
        <fullName evidence="2">LINE-1 retrotransposable element O protein</fullName>
    </submittedName>
</protein>
<accession>A0AAW2WED6</accession>
<sequence length="564" mass="64254">MGKYEVGGRHPINAAQRATLASVVYHILEERNNRRFGGHQSTPAHVARLCIDHPYENASSLSCSKRATTLGTSLDYGLTKTEAGQQPLPLKIPSTGHKILQTDASNEFCGSILIEEENEKKHFCGHASGQFKDSEKHYHAVYKEILGIKGYNQQHLPPRCALKVDIRKAYDTVEWDFLSAALKLFGFPPLFISWIEECVTTPSFLVCLNGPLHGFFRGSRGLRQGDPMSPYLFVLVMEVLNLILQQIIDQDGGFSYHWRCEALHLFQLGFADDLLLFSRADATLVHVFKRGLTIFADLSELHVNPQKSDLILSRAASEIRDAFSRCWTFEKGSFPCVMIALQVYYAMAFILPKTIIRAIEKRLRAFLWKGSNGGSYAKVSWHQVCWPIKEGGLGIRDLLVLYRGLMGKKLWRIISADRTSLWVDWIFHYRLYYHSVWTVSDRTGSWGWQKLLRLRVLLQPFIEYKIGSGSSISLWHDPWHELGPLILRFPMGPRHTATLPTDLLNAVIMEGVWSWPLITNIESVEIIHSLRIIYGGRIGLYGLLQGERSLRHLRMLSFAHLVPK</sequence>
<reference evidence="2" key="1">
    <citation type="submission" date="2020-06" db="EMBL/GenBank/DDBJ databases">
        <authorList>
            <person name="Li T."/>
            <person name="Hu X."/>
            <person name="Zhang T."/>
            <person name="Song X."/>
            <person name="Zhang H."/>
            <person name="Dai N."/>
            <person name="Sheng W."/>
            <person name="Hou X."/>
            <person name="Wei L."/>
        </authorList>
    </citation>
    <scope>NUCLEOTIDE SEQUENCE</scope>
    <source>
        <strain evidence="2">KEN1</strain>
        <tissue evidence="2">Leaf</tissue>
    </source>
</reference>
<evidence type="ECO:0000259" key="1">
    <source>
        <dbReference type="PROSITE" id="PS50878"/>
    </source>
</evidence>
<dbReference type="Pfam" id="PF00078">
    <property type="entry name" value="RVT_1"/>
    <property type="match status" value="1"/>
</dbReference>
<reference evidence="2" key="2">
    <citation type="journal article" date="2024" name="Plant">
        <title>Genomic evolution and insights into agronomic trait innovations of Sesamum species.</title>
        <authorList>
            <person name="Miao H."/>
            <person name="Wang L."/>
            <person name="Qu L."/>
            <person name="Liu H."/>
            <person name="Sun Y."/>
            <person name="Le M."/>
            <person name="Wang Q."/>
            <person name="Wei S."/>
            <person name="Zheng Y."/>
            <person name="Lin W."/>
            <person name="Duan Y."/>
            <person name="Cao H."/>
            <person name="Xiong S."/>
            <person name="Wang X."/>
            <person name="Wei L."/>
            <person name="Li C."/>
            <person name="Ma Q."/>
            <person name="Ju M."/>
            <person name="Zhao R."/>
            <person name="Li G."/>
            <person name="Mu C."/>
            <person name="Tian Q."/>
            <person name="Mei H."/>
            <person name="Zhang T."/>
            <person name="Gao T."/>
            <person name="Zhang H."/>
        </authorList>
    </citation>
    <scope>NUCLEOTIDE SEQUENCE</scope>
    <source>
        <strain evidence="2">KEN1</strain>
    </source>
</reference>
<dbReference type="InterPro" id="IPR000477">
    <property type="entry name" value="RT_dom"/>
</dbReference>
<dbReference type="InterPro" id="IPR043502">
    <property type="entry name" value="DNA/RNA_pol_sf"/>
</dbReference>
<organism evidence="2">
    <name type="scientific">Sesamum latifolium</name>
    <dbReference type="NCBI Taxonomy" id="2727402"/>
    <lineage>
        <taxon>Eukaryota</taxon>
        <taxon>Viridiplantae</taxon>
        <taxon>Streptophyta</taxon>
        <taxon>Embryophyta</taxon>
        <taxon>Tracheophyta</taxon>
        <taxon>Spermatophyta</taxon>
        <taxon>Magnoliopsida</taxon>
        <taxon>eudicotyledons</taxon>
        <taxon>Gunneridae</taxon>
        <taxon>Pentapetalae</taxon>
        <taxon>asterids</taxon>
        <taxon>lamiids</taxon>
        <taxon>Lamiales</taxon>
        <taxon>Pedaliaceae</taxon>
        <taxon>Sesamum</taxon>
    </lineage>
</organism>
<dbReference type="Pfam" id="PF17919">
    <property type="entry name" value="RT_RNaseH_2"/>
    <property type="match status" value="1"/>
</dbReference>
<dbReference type="EMBL" id="JACGWN010000008">
    <property type="protein sequence ID" value="KAL0439685.1"/>
    <property type="molecule type" value="Genomic_DNA"/>
</dbReference>
<feature type="domain" description="Reverse transcriptase" evidence="1">
    <location>
        <begin position="1"/>
        <end position="341"/>
    </location>
</feature>
<dbReference type="SUPFAM" id="SSF56672">
    <property type="entry name" value="DNA/RNA polymerases"/>
    <property type="match status" value="1"/>
</dbReference>
<dbReference type="AlphaFoldDB" id="A0AAW2WED6"/>
<dbReference type="InterPro" id="IPR041577">
    <property type="entry name" value="RT_RNaseH_2"/>
</dbReference>
<name>A0AAW2WED6_9LAMI</name>
<proteinExistence type="predicted"/>
<comment type="caution">
    <text evidence="2">The sequence shown here is derived from an EMBL/GenBank/DDBJ whole genome shotgun (WGS) entry which is preliminary data.</text>
</comment>
<dbReference type="PANTHER" id="PTHR33116:SF78">
    <property type="entry name" value="OS12G0587133 PROTEIN"/>
    <property type="match status" value="1"/>
</dbReference>
<dbReference type="PANTHER" id="PTHR33116">
    <property type="entry name" value="REVERSE TRANSCRIPTASE ZINC-BINDING DOMAIN-CONTAINING PROTEIN-RELATED-RELATED"/>
    <property type="match status" value="1"/>
</dbReference>